<sequence>MPILPVVLPALWDIPVAAGVPALLGQSASAGASAVASTTLGTVLEDYAIAAAASQWGLYDASGNRVLTCAHVRALDFESMSQISDAPQLNGAFVSYDKVRMPRRLMVEMVCDGSDAEGSGLLALPTQVIGSLSGGTAQASRAAFLATLEAMVDDVGLYAVVTPEITCPSVNVIGHRYRRESRDGGVSMLVAQVMVQEVRVAATQQYATTRQPQGAASMSLGTVQAVDVAG</sequence>
<dbReference type="EMBL" id="PRCW01000095">
    <property type="protein sequence ID" value="PYD47131.1"/>
    <property type="molecule type" value="Genomic_DNA"/>
</dbReference>
<gene>
    <name evidence="1" type="ORF">C3920_11400</name>
</gene>
<evidence type="ECO:0000313" key="1">
    <source>
        <dbReference type="EMBL" id="PYD47131.1"/>
    </source>
</evidence>
<evidence type="ECO:0000313" key="2">
    <source>
        <dbReference type="Proteomes" id="UP000248116"/>
    </source>
</evidence>
<evidence type="ECO:0008006" key="3">
    <source>
        <dbReference type="Google" id="ProtNLM"/>
    </source>
</evidence>
<accession>A0ABX5P4B0</accession>
<comment type="caution">
    <text evidence="1">The sequence shown here is derived from an EMBL/GenBank/DDBJ whole genome shotgun (WGS) entry which is preliminary data.</text>
</comment>
<name>A0ABX5P4B0_9PROT</name>
<proteinExistence type="predicted"/>
<protein>
    <recommendedName>
        <fullName evidence="3">Serine protease</fullName>
    </recommendedName>
</protein>
<organism evidence="1 2">
    <name type="scientific">Novacetimonas pomaceti</name>
    <dbReference type="NCBI Taxonomy" id="2021998"/>
    <lineage>
        <taxon>Bacteria</taxon>
        <taxon>Pseudomonadati</taxon>
        <taxon>Pseudomonadota</taxon>
        <taxon>Alphaproteobacteria</taxon>
        <taxon>Acetobacterales</taxon>
        <taxon>Acetobacteraceae</taxon>
        <taxon>Novacetimonas</taxon>
    </lineage>
</organism>
<reference evidence="1 2" key="1">
    <citation type="submission" date="2018-02" db="EMBL/GenBank/DDBJ databases">
        <authorList>
            <person name="Skraban J."/>
            <person name="Trcek J."/>
        </authorList>
    </citation>
    <scope>NUCLEOTIDE SEQUENCE [LARGE SCALE GENOMIC DNA]</scope>
    <source>
        <strain evidence="1 2">AV446</strain>
    </source>
</reference>
<keyword evidence="2" id="KW-1185">Reference proteome</keyword>
<dbReference type="Proteomes" id="UP000248116">
    <property type="component" value="Unassembled WGS sequence"/>
</dbReference>
<dbReference type="RefSeq" id="WP_110560498.1">
    <property type="nucleotide sequence ID" value="NZ_PRCW01000095.1"/>
</dbReference>